<protein>
    <submittedName>
        <fullName evidence="2">OB-fold protein</fullName>
    </submittedName>
</protein>
<evidence type="ECO:0000259" key="1">
    <source>
        <dbReference type="Pfam" id="PF01796"/>
    </source>
</evidence>
<evidence type="ECO:0000313" key="3">
    <source>
        <dbReference type="Proteomes" id="UP001549320"/>
    </source>
</evidence>
<comment type="caution">
    <text evidence="2">The sequence shown here is derived from an EMBL/GenBank/DDBJ whole genome shotgun (WGS) entry which is preliminary data.</text>
</comment>
<dbReference type="RefSeq" id="WP_354443291.1">
    <property type="nucleotide sequence ID" value="NZ_JBEPSH010000004.1"/>
</dbReference>
<dbReference type="Proteomes" id="UP001549320">
    <property type="component" value="Unassembled WGS sequence"/>
</dbReference>
<reference evidence="2 3" key="1">
    <citation type="submission" date="2024-06" db="EMBL/GenBank/DDBJ databases">
        <title>Sorghum-associated microbial communities from plants grown in Nebraska, USA.</title>
        <authorList>
            <person name="Schachtman D."/>
        </authorList>
    </citation>
    <scope>NUCLEOTIDE SEQUENCE [LARGE SCALE GENOMIC DNA]</scope>
    <source>
        <strain evidence="2 3">2709</strain>
    </source>
</reference>
<evidence type="ECO:0000313" key="2">
    <source>
        <dbReference type="EMBL" id="MET4577147.1"/>
    </source>
</evidence>
<gene>
    <name evidence="2" type="ORF">ABIE13_002258</name>
</gene>
<dbReference type="PANTHER" id="PTHR34075:SF5">
    <property type="entry name" value="BLR3430 PROTEIN"/>
    <property type="match status" value="1"/>
</dbReference>
<dbReference type="InterPro" id="IPR002878">
    <property type="entry name" value="ChsH2_C"/>
</dbReference>
<organism evidence="2 3">
    <name type="scientific">Ottowia thiooxydans</name>
    <dbReference type="NCBI Taxonomy" id="219182"/>
    <lineage>
        <taxon>Bacteria</taxon>
        <taxon>Pseudomonadati</taxon>
        <taxon>Pseudomonadota</taxon>
        <taxon>Betaproteobacteria</taxon>
        <taxon>Burkholderiales</taxon>
        <taxon>Comamonadaceae</taxon>
        <taxon>Ottowia</taxon>
    </lineage>
</organism>
<dbReference type="EMBL" id="JBEPSH010000004">
    <property type="protein sequence ID" value="MET4577147.1"/>
    <property type="molecule type" value="Genomic_DNA"/>
</dbReference>
<accession>A0ABV2Q898</accession>
<dbReference type="Pfam" id="PF01796">
    <property type="entry name" value="OB_ChsH2_C"/>
    <property type="match status" value="1"/>
</dbReference>
<proteinExistence type="predicted"/>
<name>A0ABV2Q898_9BURK</name>
<dbReference type="SUPFAM" id="SSF50249">
    <property type="entry name" value="Nucleic acid-binding proteins"/>
    <property type="match status" value="1"/>
</dbReference>
<dbReference type="InterPro" id="IPR052513">
    <property type="entry name" value="Thioester_dehydratase-like"/>
</dbReference>
<sequence>MNPSHSFPTQSPDAEYEQFLREGHFMIQRSASSGAYVFYPRVAEPVTGAMDLTWVKASGKGTVYSATVIRPRSPAQAYNVCLIDLEEGPRMMSRVDGIAADAVQIGMSVTARIVQEGDKPLVVFFPLEGNAA</sequence>
<feature type="domain" description="ChsH2 C-terminal OB-fold" evidence="1">
    <location>
        <begin position="54"/>
        <end position="113"/>
    </location>
</feature>
<keyword evidence="3" id="KW-1185">Reference proteome</keyword>
<dbReference type="InterPro" id="IPR012340">
    <property type="entry name" value="NA-bd_OB-fold"/>
</dbReference>
<dbReference type="PANTHER" id="PTHR34075">
    <property type="entry name" value="BLR3430 PROTEIN"/>
    <property type="match status" value="1"/>
</dbReference>